<reference evidence="7 8" key="1">
    <citation type="submission" date="2019-03" db="EMBL/GenBank/DDBJ databases">
        <title>Genomic Encyclopedia of Type Strains, Phase IV (KMG-IV): sequencing the most valuable type-strain genomes for metagenomic binning, comparative biology and taxonomic classification.</title>
        <authorList>
            <person name="Goeker M."/>
        </authorList>
    </citation>
    <scope>NUCLEOTIDE SEQUENCE [LARGE SCALE GENOMIC DNA]</scope>
    <source>
        <strain evidence="7 8">DSM 9035</strain>
    </source>
</reference>
<feature type="chain" id="PRO_5020996479" description="glutathione gamma-glutamylcysteinyltransferase" evidence="5">
    <location>
        <begin position="23"/>
        <end position="231"/>
    </location>
</feature>
<dbReference type="PANTHER" id="PTHR33447:SF20">
    <property type="entry name" value="GLUTATHIONE GAMMA-GLUTAMYLCYSTEINYLTRANSFERASE"/>
    <property type="match status" value="1"/>
</dbReference>
<dbReference type="InterPro" id="IPR040409">
    <property type="entry name" value="PCS-like"/>
</dbReference>
<evidence type="ECO:0000256" key="4">
    <source>
        <dbReference type="ARBA" id="ARBA00022723"/>
    </source>
</evidence>
<dbReference type="OrthoDB" id="8560621at2"/>
<sequence>MMLHVCLLVTALALALAGSAAAQERLVSLPAPEGISLFERASEKAGFWPLMATFVSQNTQSYCGIASSVMALNALGVSPPPAPLWYPYPHWDQTNIFTLAVLQVKAANSVEAEGLTVAELARVLVASGARAKPVFAGDTDLAAFRAAARQVLANPAAVLLVNYFRATLGQGEGGHISPAAAYNAEADSFLLLDVARYKYKPTWIPADLLFAAMNTVDPSSHKTRGYVVVRK</sequence>
<evidence type="ECO:0000256" key="5">
    <source>
        <dbReference type="SAM" id="SignalP"/>
    </source>
</evidence>
<keyword evidence="8" id="KW-1185">Reference proteome</keyword>
<dbReference type="EC" id="2.3.2.15" evidence="1"/>
<evidence type="ECO:0000259" key="6">
    <source>
        <dbReference type="PROSITE" id="PS51443"/>
    </source>
</evidence>
<dbReference type="Proteomes" id="UP000294664">
    <property type="component" value="Unassembled WGS sequence"/>
</dbReference>
<accession>A0A4R3LRE3</accession>
<evidence type="ECO:0000256" key="2">
    <source>
        <dbReference type="ARBA" id="ARBA00022539"/>
    </source>
</evidence>
<dbReference type="AlphaFoldDB" id="A0A4R3LRE3"/>
<keyword evidence="3" id="KW-0808">Transferase</keyword>
<gene>
    <name evidence="7" type="ORF">EDC64_11017</name>
</gene>
<evidence type="ECO:0000313" key="8">
    <source>
        <dbReference type="Proteomes" id="UP000294664"/>
    </source>
</evidence>
<dbReference type="Pfam" id="PF05023">
    <property type="entry name" value="Phytochelatin"/>
    <property type="match status" value="1"/>
</dbReference>
<keyword evidence="5" id="KW-0732">Signal</keyword>
<dbReference type="InterPro" id="IPR007719">
    <property type="entry name" value="PCS_N"/>
</dbReference>
<protein>
    <recommendedName>
        <fullName evidence="1">glutathione gamma-glutamylcysteinyltransferase</fullName>
        <ecNumber evidence="1">2.3.2.15</ecNumber>
    </recommendedName>
</protein>
<keyword evidence="2" id="KW-0104">Cadmium</keyword>
<dbReference type="GO" id="GO:0046938">
    <property type="term" value="P:phytochelatin biosynthetic process"/>
    <property type="evidence" value="ECO:0007669"/>
    <property type="project" value="InterPro"/>
</dbReference>
<evidence type="ECO:0000256" key="3">
    <source>
        <dbReference type="ARBA" id="ARBA00022679"/>
    </source>
</evidence>
<dbReference type="SUPFAM" id="SSF54001">
    <property type="entry name" value="Cysteine proteinases"/>
    <property type="match status" value="1"/>
</dbReference>
<evidence type="ECO:0000313" key="7">
    <source>
        <dbReference type="EMBL" id="TCT03154.1"/>
    </source>
</evidence>
<dbReference type="InterPro" id="IPR038156">
    <property type="entry name" value="PCS_N_sf"/>
</dbReference>
<dbReference type="InterPro" id="IPR038765">
    <property type="entry name" value="Papain-like_cys_pep_sf"/>
</dbReference>
<dbReference type="EMBL" id="SMAI01000010">
    <property type="protein sequence ID" value="TCT03154.1"/>
    <property type="molecule type" value="Genomic_DNA"/>
</dbReference>
<dbReference type="PROSITE" id="PS51443">
    <property type="entry name" value="PCS"/>
    <property type="match status" value="1"/>
</dbReference>
<evidence type="ECO:0000256" key="1">
    <source>
        <dbReference type="ARBA" id="ARBA00012468"/>
    </source>
</evidence>
<feature type="signal peptide" evidence="5">
    <location>
        <begin position="1"/>
        <end position="22"/>
    </location>
</feature>
<dbReference type="GO" id="GO:0010038">
    <property type="term" value="P:response to metal ion"/>
    <property type="evidence" value="ECO:0007669"/>
    <property type="project" value="InterPro"/>
</dbReference>
<dbReference type="GO" id="GO:0016756">
    <property type="term" value="F:glutathione gamma-glutamylcysteinyltransferase activity"/>
    <property type="evidence" value="ECO:0007669"/>
    <property type="project" value="UniProtKB-EC"/>
</dbReference>
<comment type="caution">
    <text evidence="7">The sequence shown here is derived from an EMBL/GenBank/DDBJ whole genome shotgun (WGS) entry which is preliminary data.</text>
</comment>
<dbReference type="GO" id="GO:0046872">
    <property type="term" value="F:metal ion binding"/>
    <property type="evidence" value="ECO:0007669"/>
    <property type="project" value="UniProtKB-KW"/>
</dbReference>
<dbReference type="Gene3D" id="3.90.70.30">
    <property type="entry name" value="Phytochelatin synthase, N-terminal domain"/>
    <property type="match status" value="1"/>
</dbReference>
<feature type="domain" description="Peptidase C83" evidence="6">
    <location>
        <begin position="10"/>
        <end position="231"/>
    </location>
</feature>
<organism evidence="7 8">
    <name type="scientific">Aquabacter spiritensis</name>
    <dbReference type="NCBI Taxonomy" id="933073"/>
    <lineage>
        <taxon>Bacteria</taxon>
        <taxon>Pseudomonadati</taxon>
        <taxon>Pseudomonadota</taxon>
        <taxon>Alphaproteobacteria</taxon>
        <taxon>Hyphomicrobiales</taxon>
        <taxon>Xanthobacteraceae</taxon>
        <taxon>Aquabacter</taxon>
    </lineage>
</organism>
<dbReference type="RefSeq" id="WP_132032878.1">
    <property type="nucleotide sequence ID" value="NZ_SMAI01000010.1"/>
</dbReference>
<name>A0A4R3LRE3_9HYPH</name>
<keyword evidence="4" id="KW-0479">Metal-binding</keyword>
<dbReference type="PANTHER" id="PTHR33447">
    <property type="entry name" value="GLUTATHIONE GAMMA-GLUTAMYLCYSTEINYLTRANSFERASE"/>
    <property type="match status" value="1"/>
</dbReference>
<proteinExistence type="predicted"/>